<evidence type="ECO:0000313" key="2">
    <source>
        <dbReference type="Proteomes" id="UP000078542"/>
    </source>
</evidence>
<dbReference type="AlphaFoldDB" id="A0A151K1Z6"/>
<protein>
    <submittedName>
        <fullName evidence="1">Uncharacterized protein</fullName>
    </submittedName>
</protein>
<evidence type="ECO:0000313" key="1">
    <source>
        <dbReference type="EMBL" id="KYN50145.1"/>
    </source>
</evidence>
<organism evidence="1 2">
    <name type="scientific">Cyphomyrmex costatus</name>
    <dbReference type="NCBI Taxonomy" id="456900"/>
    <lineage>
        <taxon>Eukaryota</taxon>
        <taxon>Metazoa</taxon>
        <taxon>Ecdysozoa</taxon>
        <taxon>Arthropoda</taxon>
        <taxon>Hexapoda</taxon>
        <taxon>Insecta</taxon>
        <taxon>Pterygota</taxon>
        <taxon>Neoptera</taxon>
        <taxon>Endopterygota</taxon>
        <taxon>Hymenoptera</taxon>
        <taxon>Apocrita</taxon>
        <taxon>Aculeata</taxon>
        <taxon>Formicoidea</taxon>
        <taxon>Formicidae</taxon>
        <taxon>Myrmicinae</taxon>
        <taxon>Cyphomyrmex</taxon>
    </lineage>
</organism>
<name>A0A151K1Z6_9HYME</name>
<feature type="non-terminal residue" evidence="1">
    <location>
        <position position="1"/>
    </location>
</feature>
<dbReference type="EMBL" id="LKEX01009718">
    <property type="protein sequence ID" value="KYN50145.1"/>
    <property type="molecule type" value="Genomic_DNA"/>
</dbReference>
<dbReference type="PANTHER" id="PTHR31912">
    <property type="entry name" value="IP13529P"/>
    <property type="match status" value="1"/>
</dbReference>
<proteinExistence type="predicted"/>
<reference evidence="1 2" key="1">
    <citation type="submission" date="2016-03" db="EMBL/GenBank/DDBJ databases">
        <title>Cyphomyrmex costatus WGS genome.</title>
        <authorList>
            <person name="Nygaard S."/>
            <person name="Hu H."/>
            <person name="Boomsma J."/>
            <person name="Zhang G."/>
        </authorList>
    </citation>
    <scope>NUCLEOTIDE SEQUENCE [LARGE SCALE GENOMIC DNA]</scope>
    <source>
        <strain evidence="1">MS0001</strain>
        <tissue evidence="1">Whole body</tissue>
    </source>
</reference>
<dbReference type="STRING" id="456900.A0A151K1Z6"/>
<sequence length="795" mass="93486">LGMSELFDIIIQDLKDIEQIGIEISYKNEKIILKGTLVALIGDNLGSHFIGGFNENFNMSGYFCRFCHINKIKENSQLITSKFKKRTVETYKEDINNIVNDNQASRGIKSNSVFNNLNFFHVCQPGLPPCISHDLFEGIVQYDVMLIINELVVKRVLTYEYINDKLSNIYFQNEEKIYLPSIKKSEKLNGTHSQNMKLLNILPFALIRLNNLYDFEEWKLLLLLRKIVNIAIAFKISIGQIALLHYLIEEYLEAHQKLFPSKKLKPKHHYLIHYSNLLREFGPLRHLWTLAFEHKHQYFKNVVRHTTNYKNILFSLSRKHQLLQAYNSSLNSLYYNKIISEDARLLEQNIVFQEINKVHKIHENQYYFSFSASFKGIIYKKKSFVSYGVDTFGYYNLCQIEYLVIDVEFENLYFFEFNTARFVILLINVSYLIFKIMIFSASKKLGINGSNLVLESDGTLITEDEVLLLMKTETLILLEKDQVFDKILDSCVISRPIENNILNIADIPFIESDLNITTNYDREKNIVDNLNEEQAKSAIIQVINVHEEDFNWIDYKIPWNKVPIDMLKTCEEGIRSKSIITEIYEDGHILGDGSCTMFHKLRERCLYMKRIESKQSAEKSGTIQTKKRKFHVMAGCSNYQDLPSSSTSINATDIVEETHDEKSFEDMMETCYIQQRKFLENFEQPPSLNDIKKEFPILFKLESVIFHFNKLTGKRLDDLPEIMKEKSTKIVEFAIQNKYLHLNNNEDYCIQSLRFFALYFKEDFGKMYYKVEVKICRFIYFEIFITINLYRAIYT</sequence>
<accession>A0A151K1Z6</accession>
<comment type="caution">
    <text evidence="1">The sequence shown here is derived from an EMBL/GenBank/DDBJ whole genome shotgun (WGS) entry which is preliminary data.</text>
</comment>
<keyword evidence="2" id="KW-1185">Reference proteome</keyword>
<dbReference type="PANTHER" id="PTHR31912:SF34">
    <property type="entry name" value="NOTOCHORD-RELATED PROTEIN"/>
    <property type="match status" value="1"/>
</dbReference>
<dbReference type="Gene3D" id="3.10.20.10">
    <property type="match status" value="1"/>
</dbReference>
<gene>
    <name evidence="1" type="ORF">ALC62_00173</name>
</gene>
<dbReference type="Proteomes" id="UP000078542">
    <property type="component" value="Unassembled WGS sequence"/>
</dbReference>